<proteinExistence type="predicted"/>
<protein>
    <submittedName>
        <fullName evidence="2">Uncharacterized protein</fullName>
    </submittedName>
</protein>
<dbReference type="EMBL" id="CP000967">
    <property type="protein sequence ID" value="ACD60788.1"/>
    <property type="molecule type" value="Genomic_DNA"/>
</dbReference>
<gene>
    <name evidence="2" type="ordered locus">PXO_05734</name>
</gene>
<accession>A0A0K0GPC3</accession>
<organism evidence="2 3">
    <name type="scientific">Xanthomonas oryzae pv. oryzae (strain PXO99A)</name>
    <dbReference type="NCBI Taxonomy" id="360094"/>
    <lineage>
        <taxon>Bacteria</taxon>
        <taxon>Pseudomonadati</taxon>
        <taxon>Pseudomonadota</taxon>
        <taxon>Gammaproteobacteria</taxon>
        <taxon>Lysobacterales</taxon>
        <taxon>Lysobacteraceae</taxon>
        <taxon>Xanthomonas</taxon>
    </lineage>
</organism>
<sequence>MPSHAHERHACVTTDQRHQTSGIGQLTRIASRFEAND</sequence>
<evidence type="ECO:0000313" key="2">
    <source>
        <dbReference type="EMBL" id="ACD60788.1"/>
    </source>
</evidence>
<feature type="compositionally biased region" description="Basic and acidic residues" evidence="1">
    <location>
        <begin position="1"/>
        <end position="18"/>
    </location>
</feature>
<dbReference type="AlphaFoldDB" id="A0A0K0GPC3"/>
<dbReference type="Proteomes" id="UP000001740">
    <property type="component" value="Chromosome"/>
</dbReference>
<evidence type="ECO:0000256" key="1">
    <source>
        <dbReference type="SAM" id="MobiDB-lite"/>
    </source>
</evidence>
<feature type="region of interest" description="Disordered" evidence="1">
    <location>
        <begin position="1"/>
        <end position="37"/>
    </location>
</feature>
<dbReference type="KEGG" id="xop:PXO_05734"/>
<evidence type="ECO:0000313" key="3">
    <source>
        <dbReference type="Proteomes" id="UP000001740"/>
    </source>
</evidence>
<name>A0A0K0GPC3_XANOP</name>
<reference evidence="2 3" key="1">
    <citation type="journal article" date="2008" name="BMC Genomics">
        <title>Genome sequence and rapid evolution of the rice pathogen Xanthomonas oryzae pv. oryzae PXO99A.</title>
        <authorList>
            <person name="Salzberg S.L."/>
            <person name="Sommer D.D."/>
            <person name="Schatz M.C."/>
            <person name="Phillippy A.M."/>
            <person name="Rabinowicz P.D."/>
            <person name="Tsuge S."/>
            <person name="Furutani A."/>
            <person name="Ochiai H."/>
            <person name="Delcher A.L."/>
            <person name="Kelley D."/>
            <person name="Madupu R."/>
            <person name="Puiu D."/>
            <person name="Radune D."/>
            <person name="Shumway M."/>
            <person name="Trapnell C."/>
            <person name="Aparna G."/>
            <person name="Jha G."/>
            <person name="Pandey A."/>
            <person name="Patil P.B."/>
            <person name="Ishihara H."/>
            <person name="Meyer D.F."/>
            <person name="Szurek B."/>
            <person name="Verdier V."/>
            <person name="Koebnik R."/>
            <person name="Dow J.M."/>
            <person name="Ryan R.P."/>
            <person name="Hirata H."/>
            <person name="Tsuyumu S."/>
            <person name="Won Lee S."/>
            <person name="Seo Y.S."/>
            <person name="Sriariyanum M."/>
            <person name="Ronald P.C."/>
            <person name="Sonti R.V."/>
            <person name="Van Sluys M.A."/>
            <person name="Leach J.E."/>
            <person name="White F.F."/>
            <person name="Bogdanove A.J."/>
        </authorList>
    </citation>
    <scope>NUCLEOTIDE SEQUENCE [LARGE SCALE GENOMIC DNA]</scope>
    <source>
        <strain evidence="2 3">PXO99A</strain>
    </source>
</reference>
<dbReference type="HOGENOM" id="CLU_3350507_0_0_6"/>